<dbReference type="AlphaFoldDB" id="A0A2G9ZFP2"/>
<reference evidence="1 2" key="1">
    <citation type="submission" date="2017-09" db="EMBL/GenBank/DDBJ databases">
        <title>Depth-based differentiation of microbial function through sediment-hosted aquifers and enrichment of novel symbionts in the deep terrestrial subsurface.</title>
        <authorList>
            <person name="Probst A.J."/>
            <person name="Ladd B."/>
            <person name="Jarett J.K."/>
            <person name="Geller-Mcgrath D.E."/>
            <person name="Sieber C.M."/>
            <person name="Emerson J.B."/>
            <person name="Anantharaman K."/>
            <person name="Thomas B.C."/>
            <person name="Malmstrom R."/>
            <person name="Stieglmeier M."/>
            <person name="Klingl A."/>
            <person name="Woyke T."/>
            <person name="Ryan C.M."/>
            <person name="Banfield J.F."/>
        </authorList>
    </citation>
    <scope>NUCLEOTIDE SEQUENCE [LARGE SCALE GENOMIC DNA]</scope>
    <source>
        <strain evidence="1">CG23_combo_of_CG06-09_8_20_14_all_37_87_8</strain>
    </source>
</reference>
<comment type="caution">
    <text evidence="1">The sequence shown here is derived from an EMBL/GenBank/DDBJ whole genome shotgun (WGS) entry which is preliminary data.</text>
</comment>
<evidence type="ECO:0008006" key="3">
    <source>
        <dbReference type="Google" id="ProtNLM"/>
    </source>
</evidence>
<gene>
    <name evidence="1" type="ORF">COX24_00915</name>
</gene>
<sequence>MGYFMNLPKLLKDGANPALRMLNQDGLCTQLAQIIIDSYNSNESFLLDFSNLSYLIQNYDYRLVAEYLWALKNDKESLLQIFKQMLTTNESTLAGQYLYRLAYQRFKNTQSKNKNPIVLFAKTIDEIFTFKNQGVLIYLYDRSYKEGLISLLEDLGGSLSDFIEEQYDVPGRNAVVRQGIVKSWSLPNGTPIISKRQSPYKADKFHREQLNHHLILEKLSRSSFLLSNPADRNRNIHIQIAHPFALVNDAYAGMTYALFKKAQGIALEEILLEEKNEFARSRHLLHYGQILEELYIRGILWGDMSPRNILVCHQKDVTRYTLFDLEKTFVTDKPIPHNKRTVHCRGQMFIEELCVICPFNEIVKYFKRYFDPSRWDTKSLRSLTFELRPDIVSLLRGRGITNISIGEYNRLDKKIIDIRRPYWNSITKQYVFPGSIGFKVEHYLCCVGDVNASDYDRKTTEVLLAAKEQNCFRQVVDLLLAKANNLESALLKLEFMTILGGGFSGNLPRPQQEVMFLTGTLDNFYQHRHSKSSYSKLIATEIGHKFKENVDYD</sequence>
<accession>A0A2G9ZFP2</accession>
<evidence type="ECO:0000313" key="1">
    <source>
        <dbReference type="EMBL" id="PIP31931.1"/>
    </source>
</evidence>
<protein>
    <recommendedName>
        <fullName evidence="3">Protein kinase domain-containing protein</fullName>
    </recommendedName>
</protein>
<organism evidence="1 2">
    <name type="scientific">bacterium (Candidatus Gribaldobacteria) CG23_combo_of_CG06-09_8_20_14_all_37_87_8</name>
    <dbReference type="NCBI Taxonomy" id="2014278"/>
    <lineage>
        <taxon>Bacteria</taxon>
        <taxon>Candidatus Gribaldobacteria</taxon>
    </lineage>
</organism>
<dbReference type="InterPro" id="IPR011009">
    <property type="entry name" value="Kinase-like_dom_sf"/>
</dbReference>
<dbReference type="SUPFAM" id="SSF56112">
    <property type="entry name" value="Protein kinase-like (PK-like)"/>
    <property type="match status" value="1"/>
</dbReference>
<proteinExistence type="predicted"/>
<dbReference type="Proteomes" id="UP000230447">
    <property type="component" value="Unassembled WGS sequence"/>
</dbReference>
<name>A0A2G9ZFP2_9BACT</name>
<evidence type="ECO:0000313" key="2">
    <source>
        <dbReference type="Proteomes" id="UP000230447"/>
    </source>
</evidence>
<dbReference type="EMBL" id="PCSB01000017">
    <property type="protein sequence ID" value="PIP31931.1"/>
    <property type="molecule type" value="Genomic_DNA"/>
</dbReference>